<evidence type="ECO:0000256" key="3">
    <source>
        <dbReference type="ARBA" id="ARBA00022614"/>
    </source>
</evidence>
<dbReference type="EMBL" id="JAHKSW010000026">
    <property type="protein sequence ID" value="KAG7316138.1"/>
    <property type="molecule type" value="Genomic_DNA"/>
</dbReference>
<dbReference type="InterPro" id="IPR027417">
    <property type="entry name" value="P-loop_NTPase"/>
</dbReference>
<feature type="domain" description="NACHT" evidence="7">
    <location>
        <begin position="194"/>
        <end position="328"/>
    </location>
</feature>
<dbReference type="PROSITE" id="PS51450">
    <property type="entry name" value="LRR"/>
    <property type="match status" value="1"/>
</dbReference>
<dbReference type="Gene3D" id="3.40.50.300">
    <property type="entry name" value="P-loop containing nucleotide triphosphate hydrolases"/>
    <property type="match status" value="1"/>
</dbReference>
<keyword evidence="2" id="KW-0963">Cytoplasm</keyword>
<dbReference type="SMART" id="SM00368">
    <property type="entry name" value="LRR_RI"/>
    <property type="match status" value="9"/>
</dbReference>
<dbReference type="OrthoDB" id="120976at2759"/>
<dbReference type="InterPro" id="IPR032675">
    <property type="entry name" value="LRR_dom_sf"/>
</dbReference>
<dbReference type="SMART" id="SM01288">
    <property type="entry name" value="FISNA"/>
    <property type="match status" value="1"/>
</dbReference>
<protein>
    <recommendedName>
        <fullName evidence="7">NACHT domain-containing protein</fullName>
    </recommendedName>
</protein>
<dbReference type="GO" id="GO:0005524">
    <property type="term" value="F:ATP binding"/>
    <property type="evidence" value="ECO:0007669"/>
    <property type="project" value="UniProtKB-KW"/>
</dbReference>
<dbReference type="Pfam" id="PF13516">
    <property type="entry name" value="LRR_6"/>
    <property type="match status" value="2"/>
</dbReference>
<comment type="subcellular location">
    <subcellularLocation>
        <location evidence="1">Cytoplasm</location>
    </subcellularLocation>
</comment>
<dbReference type="SUPFAM" id="SSF52047">
    <property type="entry name" value="RNI-like"/>
    <property type="match status" value="2"/>
</dbReference>
<reference evidence="8 9" key="1">
    <citation type="submission" date="2021-06" db="EMBL/GenBank/DDBJ databases">
        <title>Chromosome-level genome assembly of the red-tail catfish (Hemibagrus wyckioides).</title>
        <authorList>
            <person name="Shao F."/>
        </authorList>
    </citation>
    <scope>NUCLEOTIDE SEQUENCE [LARGE SCALE GENOMIC DNA]</scope>
    <source>
        <strain evidence="8">EC202008001</strain>
        <tissue evidence="8">Blood</tissue>
    </source>
</reference>
<evidence type="ECO:0000256" key="1">
    <source>
        <dbReference type="ARBA" id="ARBA00004496"/>
    </source>
</evidence>
<dbReference type="GO" id="GO:0005737">
    <property type="term" value="C:cytoplasm"/>
    <property type="evidence" value="ECO:0007669"/>
    <property type="project" value="UniProtKB-SubCell"/>
</dbReference>
<name>A0A9D3N7B8_9TELE</name>
<keyword evidence="9" id="KW-1185">Reference proteome</keyword>
<dbReference type="InterPro" id="IPR007111">
    <property type="entry name" value="NACHT_NTPase"/>
</dbReference>
<dbReference type="InterPro" id="IPR001611">
    <property type="entry name" value="Leu-rich_rpt"/>
</dbReference>
<dbReference type="PANTHER" id="PTHR24106">
    <property type="entry name" value="NACHT, LRR AND CARD DOMAINS-CONTAINING"/>
    <property type="match status" value="1"/>
</dbReference>
<dbReference type="InterPro" id="IPR041075">
    <property type="entry name" value="NOD1/2_WH"/>
</dbReference>
<dbReference type="Pfam" id="PF17779">
    <property type="entry name" value="WHD_NOD2"/>
    <property type="match status" value="1"/>
</dbReference>
<evidence type="ECO:0000256" key="5">
    <source>
        <dbReference type="ARBA" id="ARBA00022741"/>
    </source>
</evidence>
<evidence type="ECO:0000313" key="9">
    <source>
        <dbReference type="Proteomes" id="UP000824219"/>
    </source>
</evidence>
<evidence type="ECO:0000256" key="2">
    <source>
        <dbReference type="ARBA" id="ARBA00022490"/>
    </source>
</evidence>
<dbReference type="InterPro" id="IPR051261">
    <property type="entry name" value="NLR"/>
</dbReference>
<dbReference type="Pfam" id="PF17776">
    <property type="entry name" value="NLRC4_HD2"/>
    <property type="match status" value="1"/>
</dbReference>
<dbReference type="PROSITE" id="PS50837">
    <property type="entry name" value="NACHT"/>
    <property type="match status" value="1"/>
</dbReference>
<evidence type="ECO:0000259" key="7">
    <source>
        <dbReference type="PROSITE" id="PS50837"/>
    </source>
</evidence>
<dbReference type="Gene3D" id="3.80.10.10">
    <property type="entry name" value="Ribonuclease Inhibitor"/>
    <property type="match status" value="3"/>
</dbReference>
<keyword evidence="5" id="KW-0547">Nucleotide-binding</keyword>
<organism evidence="8 9">
    <name type="scientific">Hemibagrus wyckioides</name>
    <dbReference type="NCBI Taxonomy" id="337641"/>
    <lineage>
        <taxon>Eukaryota</taxon>
        <taxon>Metazoa</taxon>
        <taxon>Chordata</taxon>
        <taxon>Craniata</taxon>
        <taxon>Vertebrata</taxon>
        <taxon>Euteleostomi</taxon>
        <taxon>Actinopterygii</taxon>
        <taxon>Neopterygii</taxon>
        <taxon>Teleostei</taxon>
        <taxon>Ostariophysi</taxon>
        <taxon>Siluriformes</taxon>
        <taxon>Bagridae</taxon>
        <taxon>Hemibagrus</taxon>
    </lineage>
</organism>
<dbReference type="AlphaFoldDB" id="A0A9D3N7B8"/>
<comment type="caution">
    <text evidence="8">The sequence shown here is derived from an EMBL/GenBank/DDBJ whole genome shotgun (WGS) entry which is preliminary data.</text>
</comment>
<keyword evidence="3" id="KW-0433">Leucine-rich repeat</keyword>
<dbReference type="Pfam" id="PF05729">
    <property type="entry name" value="NACHT"/>
    <property type="match status" value="1"/>
</dbReference>
<keyword evidence="6" id="KW-0067">ATP-binding</keyword>
<dbReference type="Pfam" id="PF14484">
    <property type="entry name" value="FISNA"/>
    <property type="match status" value="1"/>
</dbReference>
<dbReference type="InterPro" id="IPR041267">
    <property type="entry name" value="NLRP_HD2"/>
</dbReference>
<dbReference type="SUPFAM" id="SSF52540">
    <property type="entry name" value="P-loop containing nucleoside triphosphate hydrolases"/>
    <property type="match status" value="1"/>
</dbReference>
<accession>A0A9D3N7B8</accession>
<dbReference type="InterPro" id="IPR029495">
    <property type="entry name" value="NACHT-assoc"/>
</dbReference>
<keyword evidence="4" id="KW-0677">Repeat</keyword>
<evidence type="ECO:0000313" key="8">
    <source>
        <dbReference type="EMBL" id="KAG7316138.1"/>
    </source>
</evidence>
<sequence>MFPNVSEDYVELQFLRLMIVFSVWIWKKRSVNRTISSQPITDTSPVQSPVSPSAGFSVVVKAESGSIVTLPALINSTFSDHVALDITCSTALTQAQIEKENLDLSTEVLQKFLVSHRAEMKKKCECIFEGKNKKKFPLKKVYTQLYITEGDFKEVNKEHEIMKIDKASSVQKSQEKTIHCNEIFSLQGEDEENRVVLTKGIAGIGKTVSVQKFILDWAEGEANQSIDCIFLLPFREINLIKDEEYSLHELLQEFHPELEKLSDTHLYKNLKFAFIFDGLDENRLPLDFSVHMVRSEQKKASVNALITNLIEGNLLPSALVWITSRPAAANQIPSQHVSLYTEVRGFTDKQKEEYFKKRITDVNHASKIISQIKKSRSLYIMCHIPIFCWITATVLQEMLVQNGGEEIPTTLTEMYIHFLLIQMNIKNQKYDDKEERDLKKLLTMNREMILKLAKLAFKQLEKGNIMFYEDDLIECGIEVGVDSEYTGMCAEIFKKESVLYEKKVYCFIHLSIQEFLAALHVFDSYLNKNMNELQFFFNDFPSMNTQLDVLLKNAVDKAKENDNGHLDLFLRFLLGISLESNQKLLQGVLTQTVVTKKSISRVIQFIRQKQNKAPDLSPETSINHFFCLMELKDSSLYNQIKKYLCTDNFPNRELSSSNCSALAYLILMTGDILEELDPKKFNPSISAYRRLIPAVSCFRKAWLAGCELTETCWETVTSALGAESSVLTELDLSDNYRVEKGAKLLSDGLRSSHCKLEILRLARCHFSQSSCAELASALTSISSSLRELDLSNNDLQDTGLELLFAGRENLYCNLQILRLNWCNLTEKSCSFLSSLLNTLRELDLNNNDLQDSGVKLISEGLTNEHCKLQILRLSGCLVTEEGFSLLASALSSNSSLVLTDLDLSYNNPGDKGEKLLSELLNNQNSKLKTLRMEPKSERFIKAGIRKYACNLTFNPNSAHTRLCLSESNRKDTKLQLKQEEGDEVQVSEDYVELQFLRLMIVFSVWIWKKRSVNRTISSQPITDTSPVQSPVSPSAGFSVVVKAESGSIVTIPALINSTFSDHVALDITGSTALTQAQIEKENLDLSTEVLQKFLILRLPGCLVTEEGFSLLASALSSNSSLVLTDLDLSYNNPGDKGEKLLSELLNNQNSKLKTLRMEPKSERFIKAGIRKYACNLTSKLGPHTPVSVGVEQEAVNVSLPDTIQRTQT</sequence>
<evidence type="ECO:0000256" key="4">
    <source>
        <dbReference type="ARBA" id="ARBA00022737"/>
    </source>
</evidence>
<gene>
    <name evidence="8" type="ORF">KOW79_021004</name>
</gene>
<evidence type="ECO:0000256" key="6">
    <source>
        <dbReference type="ARBA" id="ARBA00022840"/>
    </source>
</evidence>
<dbReference type="FunFam" id="3.40.50.300:FF:000210">
    <property type="entry name" value="Si:dkey-16p6.1"/>
    <property type="match status" value="1"/>
</dbReference>
<proteinExistence type="predicted"/>
<dbReference type="Proteomes" id="UP000824219">
    <property type="component" value="Linkage Group LG26"/>
</dbReference>